<proteinExistence type="predicted"/>
<protein>
    <submittedName>
        <fullName evidence="1">Putative sporulation protein YyaC</fullName>
    </submittedName>
</protein>
<dbReference type="STRING" id="1852522.SAMN06295960_4055"/>
<dbReference type="Proteomes" id="UP000193834">
    <property type="component" value="Unassembled WGS sequence"/>
</dbReference>
<dbReference type="Pfam" id="PF06866">
    <property type="entry name" value="DUF1256"/>
    <property type="match status" value="1"/>
</dbReference>
<dbReference type="InterPro" id="IPR009665">
    <property type="entry name" value="YyaC"/>
</dbReference>
<gene>
    <name evidence="1" type="ORF">SAMN06295960_4055</name>
</gene>
<name>A0A1X7LQ27_9BACL</name>
<dbReference type="EMBL" id="FXAZ01000006">
    <property type="protein sequence ID" value="SMG55935.1"/>
    <property type="molecule type" value="Genomic_DNA"/>
</dbReference>
<accession>A0A1X7LQ27</accession>
<dbReference type="InterPro" id="IPR023430">
    <property type="entry name" value="Pept_HybD-like_dom_sf"/>
</dbReference>
<dbReference type="SUPFAM" id="SSF53163">
    <property type="entry name" value="HybD-like"/>
    <property type="match status" value="1"/>
</dbReference>
<organism evidence="1 2">
    <name type="scientific">Paenibacillus aquistagni</name>
    <dbReference type="NCBI Taxonomy" id="1852522"/>
    <lineage>
        <taxon>Bacteria</taxon>
        <taxon>Bacillati</taxon>
        <taxon>Bacillota</taxon>
        <taxon>Bacilli</taxon>
        <taxon>Bacillales</taxon>
        <taxon>Paenibacillaceae</taxon>
        <taxon>Paenibacillus</taxon>
    </lineage>
</organism>
<sequence>MYRREALHVDSSPTAEARRCDEKKLRVFCQQLAETYRLDQIVFVCIGTDRSTGDALGPLVGSMLEDKGCPHVIGTMPAPCDATNLKLRVQDIPEDKAVVAIDACLGQLVNVGCYLIAEGPLQPAESVGVELPAIGDYSIAAVVNEPGVKPYWSLQTTSLHRVMCMSKAIANAIIDAFEKTQCNPKS</sequence>
<dbReference type="RefSeq" id="WP_085497325.1">
    <property type="nucleotide sequence ID" value="NZ_FXAZ01000006.1"/>
</dbReference>
<evidence type="ECO:0000313" key="2">
    <source>
        <dbReference type="Proteomes" id="UP000193834"/>
    </source>
</evidence>
<dbReference type="AlphaFoldDB" id="A0A1X7LQ27"/>
<dbReference type="NCBIfam" id="TIGR02841">
    <property type="entry name" value="spore_YyaC"/>
    <property type="match status" value="1"/>
</dbReference>
<keyword evidence="2" id="KW-1185">Reference proteome</keyword>
<dbReference type="OrthoDB" id="9815953at2"/>
<reference evidence="1 2" key="1">
    <citation type="submission" date="2017-04" db="EMBL/GenBank/DDBJ databases">
        <authorList>
            <person name="Afonso C.L."/>
            <person name="Miller P.J."/>
            <person name="Scott M.A."/>
            <person name="Spackman E."/>
            <person name="Goraichik I."/>
            <person name="Dimitrov K.M."/>
            <person name="Suarez D.L."/>
            <person name="Swayne D.E."/>
        </authorList>
    </citation>
    <scope>NUCLEOTIDE SEQUENCE [LARGE SCALE GENOMIC DNA]</scope>
    <source>
        <strain evidence="1 2">11</strain>
    </source>
</reference>
<evidence type="ECO:0000313" key="1">
    <source>
        <dbReference type="EMBL" id="SMG55935.1"/>
    </source>
</evidence>